<name>A0ABP8EKB4_9MICO</name>
<accession>A0ABP8EKB4</accession>
<dbReference type="EMBL" id="BAABAZ010000006">
    <property type="protein sequence ID" value="GAA4284404.1"/>
    <property type="molecule type" value="Genomic_DNA"/>
</dbReference>
<evidence type="ECO:0000313" key="14">
    <source>
        <dbReference type="Proteomes" id="UP001501586"/>
    </source>
</evidence>
<evidence type="ECO:0000256" key="5">
    <source>
        <dbReference type="ARBA" id="ARBA00022723"/>
    </source>
</evidence>
<evidence type="ECO:0000256" key="3">
    <source>
        <dbReference type="ARBA" id="ARBA00022457"/>
    </source>
</evidence>
<evidence type="ECO:0000256" key="11">
    <source>
        <dbReference type="ARBA" id="ARBA00038905"/>
    </source>
</evidence>
<evidence type="ECO:0000256" key="4">
    <source>
        <dbReference type="ARBA" id="ARBA00022705"/>
    </source>
</evidence>
<keyword evidence="5" id="KW-0479">Metal-binding</keyword>
<evidence type="ECO:0000259" key="12">
    <source>
        <dbReference type="PROSITE" id="PS51462"/>
    </source>
</evidence>
<keyword evidence="3" id="KW-0515">Mutator protein</keyword>
<evidence type="ECO:0000256" key="8">
    <source>
        <dbReference type="ARBA" id="ARBA00022842"/>
    </source>
</evidence>
<dbReference type="InterPro" id="IPR020476">
    <property type="entry name" value="Nudix_hydrolase"/>
</dbReference>
<dbReference type="InterPro" id="IPR000086">
    <property type="entry name" value="NUDIX_hydrolase_dom"/>
</dbReference>
<dbReference type="PANTHER" id="PTHR47707">
    <property type="entry name" value="8-OXO-DGTP DIPHOSPHATASE"/>
    <property type="match status" value="1"/>
</dbReference>
<keyword evidence="7" id="KW-0378">Hydrolase</keyword>
<dbReference type="Gene3D" id="3.90.79.10">
    <property type="entry name" value="Nucleoside Triphosphate Pyrophosphohydrolase"/>
    <property type="match status" value="1"/>
</dbReference>
<dbReference type="PRINTS" id="PR00502">
    <property type="entry name" value="NUDIXFAMILY"/>
</dbReference>
<keyword evidence="4" id="KW-0235">DNA replication</keyword>
<evidence type="ECO:0000256" key="6">
    <source>
        <dbReference type="ARBA" id="ARBA00022763"/>
    </source>
</evidence>
<organism evidence="13 14">
    <name type="scientific">Brevibacterium daeguense</name>
    <dbReference type="NCBI Taxonomy" id="909936"/>
    <lineage>
        <taxon>Bacteria</taxon>
        <taxon>Bacillati</taxon>
        <taxon>Actinomycetota</taxon>
        <taxon>Actinomycetes</taxon>
        <taxon>Micrococcales</taxon>
        <taxon>Brevibacteriaceae</taxon>
        <taxon>Brevibacterium</taxon>
    </lineage>
</organism>
<keyword evidence="6" id="KW-0227">DNA damage</keyword>
<keyword evidence="14" id="KW-1185">Reference proteome</keyword>
<evidence type="ECO:0000256" key="2">
    <source>
        <dbReference type="ARBA" id="ARBA00005582"/>
    </source>
</evidence>
<evidence type="ECO:0000256" key="10">
    <source>
        <dbReference type="ARBA" id="ARBA00035861"/>
    </source>
</evidence>
<dbReference type="RefSeq" id="WP_236866247.1">
    <property type="nucleotide sequence ID" value="NZ_BAABAZ010000006.1"/>
</dbReference>
<dbReference type="PROSITE" id="PS51462">
    <property type="entry name" value="NUDIX"/>
    <property type="match status" value="1"/>
</dbReference>
<dbReference type="SUPFAM" id="SSF55811">
    <property type="entry name" value="Nudix"/>
    <property type="match status" value="1"/>
</dbReference>
<dbReference type="InterPro" id="IPR047127">
    <property type="entry name" value="MutT-like"/>
</dbReference>
<evidence type="ECO:0000256" key="1">
    <source>
        <dbReference type="ARBA" id="ARBA00001946"/>
    </source>
</evidence>
<dbReference type="Pfam" id="PF00293">
    <property type="entry name" value="NUDIX"/>
    <property type="match status" value="1"/>
</dbReference>
<dbReference type="EC" id="3.6.1.55" evidence="11"/>
<dbReference type="Proteomes" id="UP001501586">
    <property type="component" value="Unassembled WGS sequence"/>
</dbReference>
<comment type="similarity">
    <text evidence="2">Belongs to the Nudix hydrolase family.</text>
</comment>
<comment type="cofactor">
    <cofactor evidence="1">
        <name>Mg(2+)</name>
        <dbReference type="ChEBI" id="CHEBI:18420"/>
    </cofactor>
</comment>
<dbReference type="InterPro" id="IPR015797">
    <property type="entry name" value="NUDIX_hydrolase-like_dom_sf"/>
</dbReference>
<comment type="caution">
    <text evidence="13">The sequence shown here is derived from an EMBL/GenBank/DDBJ whole genome shotgun (WGS) entry which is preliminary data.</text>
</comment>
<dbReference type="CDD" id="cd03425">
    <property type="entry name" value="NUDIX_MutT_NudA_like"/>
    <property type="match status" value="1"/>
</dbReference>
<dbReference type="PANTHER" id="PTHR47707:SF1">
    <property type="entry name" value="NUDIX HYDROLASE FAMILY PROTEIN"/>
    <property type="match status" value="1"/>
</dbReference>
<evidence type="ECO:0000256" key="9">
    <source>
        <dbReference type="ARBA" id="ARBA00023204"/>
    </source>
</evidence>
<reference evidence="14" key="1">
    <citation type="journal article" date="2019" name="Int. J. Syst. Evol. Microbiol.">
        <title>The Global Catalogue of Microorganisms (GCM) 10K type strain sequencing project: providing services to taxonomists for standard genome sequencing and annotation.</title>
        <authorList>
            <consortium name="The Broad Institute Genomics Platform"/>
            <consortium name="The Broad Institute Genome Sequencing Center for Infectious Disease"/>
            <person name="Wu L."/>
            <person name="Ma J."/>
        </authorList>
    </citation>
    <scope>NUCLEOTIDE SEQUENCE [LARGE SCALE GENOMIC DNA]</scope>
    <source>
        <strain evidence="14">JCM 17458</strain>
    </source>
</reference>
<sequence length="134" mass="14706">MSRHIEVVAGVFVDDGRILACRRAPGKSAEGRWEFPGGKVEADETPQDALVRELSEEMSVTVAVGELLDRSATPVGDTTIDLACYFIADSSETPRHSTDHDLIRWLAPEELDTVHWADPDLPAVGKLRGARLRL</sequence>
<keyword evidence="9" id="KW-0234">DNA repair</keyword>
<gene>
    <name evidence="13" type="ORF">GCM10022261_19350</name>
</gene>
<keyword evidence="8" id="KW-0460">Magnesium</keyword>
<protein>
    <recommendedName>
        <fullName evidence="11">8-oxo-dGTP diphosphatase</fullName>
        <ecNumber evidence="11">3.6.1.55</ecNumber>
    </recommendedName>
</protein>
<evidence type="ECO:0000313" key="13">
    <source>
        <dbReference type="EMBL" id="GAA4284404.1"/>
    </source>
</evidence>
<comment type="catalytic activity">
    <reaction evidence="10">
        <text>8-oxo-dGTP + H2O = 8-oxo-dGMP + diphosphate + H(+)</text>
        <dbReference type="Rhea" id="RHEA:31575"/>
        <dbReference type="ChEBI" id="CHEBI:15377"/>
        <dbReference type="ChEBI" id="CHEBI:15378"/>
        <dbReference type="ChEBI" id="CHEBI:33019"/>
        <dbReference type="ChEBI" id="CHEBI:63224"/>
        <dbReference type="ChEBI" id="CHEBI:77896"/>
        <dbReference type="EC" id="3.6.1.55"/>
    </reaction>
</comment>
<evidence type="ECO:0000256" key="7">
    <source>
        <dbReference type="ARBA" id="ARBA00022801"/>
    </source>
</evidence>
<feature type="domain" description="Nudix hydrolase" evidence="12">
    <location>
        <begin position="2"/>
        <end position="128"/>
    </location>
</feature>
<proteinExistence type="inferred from homology"/>